<gene>
    <name evidence="1" type="ORF">DDE74_01740</name>
</gene>
<evidence type="ECO:0000313" key="2">
    <source>
        <dbReference type="Proteomes" id="UP000275579"/>
    </source>
</evidence>
<dbReference type="EMBL" id="CP029042">
    <property type="protein sequence ID" value="AZS69853.1"/>
    <property type="molecule type" value="Genomic_DNA"/>
</dbReference>
<reference evidence="1 2" key="1">
    <citation type="submission" date="2018-04" db="EMBL/GenBank/DDBJ databases">
        <title>Complete genome sequences of Streptomyces lydicus strain WYEC and characterization of antagonistic properties of biological control agents.</title>
        <authorList>
            <person name="Mariita R.M."/>
            <person name="Sello J.K."/>
        </authorList>
    </citation>
    <scope>NUCLEOTIDE SEQUENCE [LARGE SCALE GENOMIC DNA]</scope>
    <source>
        <strain evidence="1 2">WYEC 108</strain>
    </source>
</reference>
<name>A0A3Q9JZ42_9ACTN</name>
<organism evidence="1 2">
    <name type="scientific">Streptomyces lydicus</name>
    <dbReference type="NCBI Taxonomy" id="47763"/>
    <lineage>
        <taxon>Bacteria</taxon>
        <taxon>Bacillati</taxon>
        <taxon>Actinomycetota</taxon>
        <taxon>Actinomycetes</taxon>
        <taxon>Kitasatosporales</taxon>
        <taxon>Streptomycetaceae</taxon>
        <taxon>Streptomyces</taxon>
    </lineage>
</organism>
<protein>
    <submittedName>
        <fullName evidence="1">Uncharacterized protein</fullName>
    </submittedName>
</protein>
<dbReference type="Proteomes" id="UP000275579">
    <property type="component" value="Chromosome"/>
</dbReference>
<dbReference type="AlphaFoldDB" id="A0A3Q9JZ42"/>
<evidence type="ECO:0000313" key="1">
    <source>
        <dbReference type="EMBL" id="AZS69853.1"/>
    </source>
</evidence>
<sequence length="70" mass="8216">MRYAQGDGLTPLEQEKRERLRLEAVERFARGEVSRGTRRPARAQYATSTPQFTRVISLREPHCESPRERM</sequence>
<proteinExistence type="predicted"/>
<accession>A0A3Q9JZ42</accession>